<dbReference type="SUPFAM" id="SSF55785">
    <property type="entry name" value="PYP-like sensor domain (PAS domain)"/>
    <property type="match status" value="1"/>
</dbReference>
<dbReference type="PANTHER" id="PTHR47429">
    <property type="entry name" value="PROTEIN TWIN LOV 1"/>
    <property type="match status" value="1"/>
</dbReference>
<proteinExistence type="predicted"/>
<keyword evidence="6" id="KW-1185">Reference proteome</keyword>
<dbReference type="PANTHER" id="PTHR47429:SF2">
    <property type="entry name" value="PROTEIN TWIN LOV 1"/>
    <property type="match status" value="1"/>
</dbReference>
<evidence type="ECO:0000313" key="5">
    <source>
        <dbReference type="EMBL" id="MDT0678012.1"/>
    </source>
</evidence>
<dbReference type="PROSITE" id="PS50112">
    <property type="entry name" value="PAS"/>
    <property type="match status" value="1"/>
</dbReference>
<dbReference type="EMBL" id="JAVRHK010000014">
    <property type="protein sequence ID" value="MDT0678012.1"/>
    <property type="molecule type" value="Genomic_DNA"/>
</dbReference>
<gene>
    <name evidence="5" type="ORF">RM539_15620</name>
</gene>
<reference evidence="5 6" key="1">
    <citation type="submission" date="2023-09" db="EMBL/GenBank/DDBJ databases">
        <authorList>
            <person name="Rey-Velasco X."/>
        </authorList>
    </citation>
    <scope>NUCLEOTIDE SEQUENCE [LARGE SCALE GENOMIC DNA]</scope>
    <source>
        <strain evidence="5 6">F117</strain>
    </source>
</reference>
<evidence type="ECO:0000256" key="1">
    <source>
        <dbReference type="ARBA" id="ARBA00022630"/>
    </source>
</evidence>
<dbReference type="InterPro" id="IPR035965">
    <property type="entry name" value="PAS-like_dom_sf"/>
</dbReference>
<organism evidence="5 6">
    <name type="scientific">Autumnicola musiva</name>
    <dbReference type="NCBI Taxonomy" id="3075589"/>
    <lineage>
        <taxon>Bacteria</taxon>
        <taxon>Pseudomonadati</taxon>
        <taxon>Bacteroidota</taxon>
        <taxon>Flavobacteriia</taxon>
        <taxon>Flavobacteriales</taxon>
        <taxon>Flavobacteriaceae</taxon>
        <taxon>Autumnicola</taxon>
    </lineage>
</organism>
<sequence>MSKQQENLSNMRCLDLYLETLDSREHQKVAKKIEPLETTPAPLTSMDISSASFHYELTEAKRGKELDILRRFNRKYNWHFDFNSIMEQNYDAIVLTDNEQVINWVSKGFYHMTGYTSQDAIGRSPQFLQGAKTDDATVNRIKQKLGKTKAFTETILNYRKNNEEYLCEITVIPLLNGNKKLTHYLALEKEILP</sequence>
<dbReference type="InterPro" id="IPR000014">
    <property type="entry name" value="PAS"/>
</dbReference>
<evidence type="ECO:0000259" key="4">
    <source>
        <dbReference type="PROSITE" id="PS50112"/>
    </source>
</evidence>
<evidence type="ECO:0000313" key="6">
    <source>
        <dbReference type="Proteomes" id="UP001262582"/>
    </source>
</evidence>
<dbReference type="NCBIfam" id="TIGR00229">
    <property type="entry name" value="sensory_box"/>
    <property type="match status" value="1"/>
</dbReference>
<keyword evidence="1" id="KW-0285">Flavoprotein</keyword>
<evidence type="ECO:0000256" key="3">
    <source>
        <dbReference type="ARBA" id="ARBA00022991"/>
    </source>
</evidence>
<protein>
    <submittedName>
        <fullName evidence="5">PAS domain-containing protein</fullName>
    </submittedName>
</protein>
<dbReference type="Pfam" id="PF13426">
    <property type="entry name" value="PAS_9"/>
    <property type="match status" value="1"/>
</dbReference>
<keyword evidence="3" id="KW-0157">Chromophore</keyword>
<comment type="caution">
    <text evidence="5">The sequence shown here is derived from an EMBL/GenBank/DDBJ whole genome shotgun (WGS) entry which is preliminary data.</text>
</comment>
<evidence type="ECO:0000256" key="2">
    <source>
        <dbReference type="ARBA" id="ARBA00022643"/>
    </source>
</evidence>
<keyword evidence="2" id="KW-0288">FMN</keyword>
<feature type="domain" description="PAS" evidence="4">
    <location>
        <begin position="82"/>
        <end position="124"/>
    </location>
</feature>
<dbReference type="RefSeq" id="WP_311504351.1">
    <property type="nucleotide sequence ID" value="NZ_JAVRHK010000014.1"/>
</dbReference>
<name>A0ABU3D904_9FLAO</name>
<dbReference type="Gene3D" id="3.30.450.20">
    <property type="entry name" value="PAS domain"/>
    <property type="match status" value="1"/>
</dbReference>
<dbReference type="Proteomes" id="UP001262582">
    <property type="component" value="Unassembled WGS sequence"/>
</dbReference>
<accession>A0ABU3D904</accession>